<evidence type="ECO:0000313" key="3">
    <source>
        <dbReference type="Proteomes" id="UP000322159"/>
    </source>
</evidence>
<dbReference type="PANTHER" id="PTHR18964:SF149">
    <property type="entry name" value="BIFUNCTIONAL UDP-N-ACETYLGLUCOSAMINE 2-EPIMERASE_N-ACETYLMANNOSAMINE KINASE"/>
    <property type="match status" value="1"/>
</dbReference>
<dbReference type="Pfam" id="PF00480">
    <property type="entry name" value="ROK"/>
    <property type="match status" value="1"/>
</dbReference>
<dbReference type="Proteomes" id="UP000322159">
    <property type="component" value="Chromosome"/>
</dbReference>
<dbReference type="InterPro" id="IPR000600">
    <property type="entry name" value="ROK"/>
</dbReference>
<dbReference type="Gene3D" id="3.30.420.40">
    <property type="match status" value="2"/>
</dbReference>
<keyword evidence="3" id="KW-1185">Reference proteome</keyword>
<protein>
    <submittedName>
        <fullName evidence="2">ROK family transcriptional regulator</fullName>
    </submittedName>
</protein>
<dbReference type="PANTHER" id="PTHR18964">
    <property type="entry name" value="ROK (REPRESSOR, ORF, KINASE) FAMILY"/>
    <property type="match status" value="1"/>
</dbReference>
<dbReference type="SUPFAM" id="SSF53067">
    <property type="entry name" value="Actin-like ATPase domain"/>
    <property type="match status" value="1"/>
</dbReference>
<dbReference type="KEGG" id="lyk:FLP23_01060"/>
<reference evidence="2 3" key="1">
    <citation type="submission" date="2019-09" db="EMBL/GenBank/DDBJ databases">
        <title>Genome sequencing of strain KACC 19322.</title>
        <authorList>
            <person name="Heo J."/>
            <person name="Kim S.-J."/>
            <person name="Kim J.-S."/>
            <person name="Hong S.-B."/>
            <person name="Kwon S.-W."/>
        </authorList>
    </citation>
    <scope>NUCLEOTIDE SEQUENCE [LARGE SCALE GENOMIC DNA]</scope>
    <source>
        <strain evidence="2 3">KACC 19322</strain>
    </source>
</reference>
<dbReference type="InterPro" id="IPR036388">
    <property type="entry name" value="WH-like_DNA-bd_sf"/>
</dbReference>
<dbReference type="InterPro" id="IPR043129">
    <property type="entry name" value="ATPase_NBD"/>
</dbReference>
<proteinExistence type="inferred from homology"/>
<dbReference type="Gene3D" id="1.10.10.10">
    <property type="entry name" value="Winged helix-like DNA-binding domain superfamily/Winged helix DNA-binding domain"/>
    <property type="match status" value="1"/>
</dbReference>
<accession>A0A5C1Y4U7</accession>
<gene>
    <name evidence="2" type="ORF">FLP23_01060</name>
</gene>
<name>A0A5C1Y4U7_9MICO</name>
<dbReference type="AlphaFoldDB" id="A0A5C1Y4U7"/>
<sequence>MAVLGDTVDSVRRRNLSTVLELVHRGGGPSRADLTALTGLNRSTIGALVAELVELGLVLETDPSATNRVGRPSRRVLPDPRPAIIAVNPEIDAVTVAIVGLGATVEHRVRHELDHIASPEETAAVIGDLVEELRLGPAKDRRLIGVGLAVPGLVRASDGVVRWAPHLGWREISFPRLVESVVQLPTVADNDATLGALAERLFGVGRGVDQMVYLNGGASGIGGGVVINGQPYRGAYGYAGEFGHNRPRLDDPAHRVTVGGTLEEEVSRARLLSILGRRTSDEPEFEAAVLSSSDPTLHTELARQQIVLGGALGNAINVLGPELVVLGGFLATLLAWDAPALEAAVAARTLPVAWEGTRIRAAGLARNRLLIGAAELAFNQVLKDPASFADH</sequence>
<comment type="similarity">
    <text evidence="1">Belongs to the ROK (NagC/XylR) family.</text>
</comment>
<dbReference type="EMBL" id="CP043504">
    <property type="protein sequence ID" value="QEO08730.1"/>
    <property type="molecule type" value="Genomic_DNA"/>
</dbReference>
<dbReference type="InterPro" id="IPR036390">
    <property type="entry name" value="WH_DNA-bd_sf"/>
</dbReference>
<dbReference type="OrthoDB" id="5174513at2"/>
<organism evidence="2 3">
    <name type="scientific">Protaetiibacter larvae</name>
    <dbReference type="NCBI Taxonomy" id="2592654"/>
    <lineage>
        <taxon>Bacteria</taxon>
        <taxon>Bacillati</taxon>
        <taxon>Actinomycetota</taxon>
        <taxon>Actinomycetes</taxon>
        <taxon>Micrococcales</taxon>
        <taxon>Microbacteriaceae</taxon>
        <taxon>Protaetiibacter</taxon>
    </lineage>
</organism>
<evidence type="ECO:0000313" key="2">
    <source>
        <dbReference type="EMBL" id="QEO08730.1"/>
    </source>
</evidence>
<dbReference type="SUPFAM" id="SSF46785">
    <property type="entry name" value="Winged helix' DNA-binding domain"/>
    <property type="match status" value="1"/>
</dbReference>
<evidence type="ECO:0000256" key="1">
    <source>
        <dbReference type="ARBA" id="ARBA00006479"/>
    </source>
</evidence>